<dbReference type="OMA" id="DGIVWDC"/>
<dbReference type="GO" id="GO:0016409">
    <property type="term" value="F:palmitoyltransferase activity"/>
    <property type="evidence" value="ECO:0000318"/>
    <property type="project" value="GO_Central"/>
</dbReference>
<dbReference type="EC" id="2.3.1.225" evidence="8"/>
<dbReference type="Proteomes" id="UP000054558">
    <property type="component" value="Unassembled WGS sequence"/>
</dbReference>
<keyword evidence="3 8" id="KW-0808">Transferase</keyword>
<evidence type="ECO:0000256" key="2">
    <source>
        <dbReference type="ARBA" id="ARBA00008574"/>
    </source>
</evidence>
<dbReference type="OrthoDB" id="331948at2759"/>
<protein>
    <recommendedName>
        <fullName evidence="8">S-acyltransferase</fullName>
        <ecNumber evidence="8">2.3.1.225</ecNumber>
    </recommendedName>
    <alternativeName>
        <fullName evidence="8">Palmitoyltransferase</fullName>
    </alternativeName>
</protein>
<comment type="catalytic activity">
    <reaction evidence="8">
        <text>L-cysteinyl-[protein] + hexadecanoyl-CoA = S-hexadecanoyl-L-cysteinyl-[protein] + CoA</text>
        <dbReference type="Rhea" id="RHEA:36683"/>
        <dbReference type="Rhea" id="RHEA-COMP:10131"/>
        <dbReference type="Rhea" id="RHEA-COMP:11032"/>
        <dbReference type="ChEBI" id="CHEBI:29950"/>
        <dbReference type="ChEBI" id="CHEBI:57287"/>
        <dbReference type="ChEBI" id="CHEBI:57379"/>
        <dbReference type="ChEBI" id="CHEBI:74151"/>
        <dbReference type="EC" id="2.3.1.225"/>
    </reaction>
</comment>
<evidence type="ECO:0000313" key="11">
    <source>
        <dbReference type="EMBL" id="GAQ83591.1"/>
    </source>
</evidence>
<gene>
    <name evidence="11" type="ORF">KFL_001540090</name>
</gene>
<evidence type="ECO:0000256" key="6">
    <source>
        <dbReference type="ARBA" id="ARBA00023136"/>
    </source>
</evidence>
<comment type="similarity">
    <text evidence="2 8">Belongs to the DHHC palmitoyltransferase family.</text>
</comment>
<keyword evidence="6 8" id="KW-0472">Membrane</keyword>
<dbReference type="GO" id="GO:0016020">
    <property type="term" value="C:membrane"/>
    <property type="evidence" value="ECO:0007669"/>
    <property type="project" value="UniProtKB-SubCell"/>
</dbReference>
<keyword evidence="7 8" id="KW-0012">Acyltransferase</keyword>
<evidence type="ECO:0000313" key="12">
    <source>
        <dbReference type="Proteomes" id="UP000054558"/>
    </source>
</evidence>
<evidence type="ECO:0000256" key="3">
    <source>
        <dbReference type="ARBA" id="ARBA00022679"/>
    </source>
</evidence>
<sequence>MSLLQVLFRRRLNITALRSIELCEFFLDKALRVAGPVLIALAAVLISAVVYIYFSVLLFANVGTPFHSFKALAHVALGLSLLFNLVFNYAYCVITPPGHPPSLDRTSGSASDIEGQNESADSDDEGEYAPGQTRWCRRCRRAKPALTHHCHVCGKCILKMDHHCPWLDNCVGFFNYRYFLLFITYLWLGCIYVLLMTIQPLFRAEDPEKPLSTVVFAFTLCFAVAIALGCLLAWHLFLILTAQTTVEFHVNRQRRADARKAGQVWSNEFNLGPIRNFKNTLDVQGPFWWCVWLLPRLRPPKGDGCLFPVRGESSQPAVSPPLVSVGSQRHLYKVLP</sequence>
<feature type="domain" description="Palmitoyltransferase DHHC" evidence="10">
    <location>
        <begin position="132"/>
        <end position="249"/>
    </location>
</feature>
<feature type="compositionally biased region" description="Polar residues" evidence="9">
    <location>
        <begin position="104"/>
        <end position="119"/>
    </location>
</feature>
<feature type="region of interest" description="Disordered" evidence="9">
    <location>
        <begin position="103"/>
        <end position="129"/>
    </location>
</feature>
<accession>A0A1Y1I331</accession>
<keyword evidence="5 8" id="KW-1133">Transmembrane helix</keyword>
<dbReference type="InterPro" id="IPR001594">
    <property type="entry name" value="Palmitoyltrfase_DHHC"/>
</dbReference>
<evidence type="ECO:0000256" key="9">
    <source>
        <dbReference type="SAM" id="MobiDB-lite"/>
    </source>
</evidence>
<feature type="transmembrane region" description="Helical" evidence="8">
    <location>
        <begin position="214"/>
        <end position="237"/>
    </location>
</feature>
<evidence type="ECO:0000256" key="4">
    <source>
        <dbReference type="ARBA" id="ARBA00022692"/>
    </source>
</evidence>
<dbReference type="EMBL" id="DF237103">
    <property type="protein sequence ID" value="GAQ83591.1"/>
    <property type="molecule type" value="Genomic_DNA"/>
</dbReference>
<reference evidence="11 12" key="1">
    <citation type="journal article" date="2014" name="Nat. Commun.">
        <title>Klebsormidium flaccidum genome reveals primary factors for plant terrestrial adaptation.</title>
        <authorList>
            <person name="Hori K."/>
            <person name="Maruyama F."/>
            <person name="Fujisawa T."/>
            <person name="Togashi T."/>
            <person name="Yamamoto N."/>
            <person name="Seo M."/>
            <person name="Sato S."/>
            <person name="Yamada T."/>
            <person name="Mori H."/>
            <person name="Tajima N."/>
            <person name="Moriyama T."/>
            <person name="Ikeuchi M."/>
            <person name="Watanabe M."/>
            <person name="Wada H."/>
            <person name="Kobayashi K."/>
            <person name="Saito M."/>
            <person name="Masuda T."/>
            <person name="Sasaki-Sekimoto Y."/>
            <person name="Mashiguchi K."/>
            <person name="Awai K."/>
            <person name="Shimojima M."/>
            <person name="Masuda S."/>
            <person name="Iwai M."/>
            <person name="Nobusawa T."/>
            <person name="Narise T."/>
            <person name="Kondo S."/>
            <person name="Saito H."/>
            <person name="Sato R."/>
            <person name="Murakawa M."/>
            <person name="Ihara Y."/>
            <person name="Oshima-Yamada Y."/>
            <person name="Ohtaka K."/>
            <person name="Satoh M."/>
            <person name="Sonobe K."/>
            <person name="Ishii M."/>
            <person name="Ohtani R."/>
            <person name="Kanamori-Sato M."/>
            <person name="Honoki R."/>
            <person name="Miyazaki D."/>
            <person name="Mochizuki H."/>
            <person name="Umetsu J."/>
            <person name="Higashi K."/>
            <person name="Shibata D."/>
            <person name="Kamiya Y."/>
            <person name="Sato N."/>
            <person name="Nakamura Y."/>
            <person name="Tabata S."/>
            <person name="Ida S."/>
            <person name="Kurokawa K."/>
            <person name="Ohta H."/>
        </authorList>
    </citation>
    <scope>NUCLEOTIDE SEQUENCE [LARGE SCALE GENOMIC DNA]</scope>
    <source>
        <strain evidence="11 12">NIES-2285</strain>
    </source>
</reference>
<keyword evidence="4 8" id="KW-0812">Transmembrane</keyword>
<dbReference type="STRING" id="105231.A0A1Y1I331"/>
<evidence type="ECO:0000256" key="8">
    <source>
        <dbReference type="RuleBase" id="RU079119"/>
    </source>
</evidence>
<dbReference type="InterPro" id="IPR039859">
    <property type="entry name" value="PFA4/ZDH16/20/ERF2-like"/>
</dbReference>
<organism evidence="11 12">
    <name type="scientific">Klebsormidium nitens</name>
    <name type="common">Green alga</name>
    <name type="synonym">Ulothrix nitens</name>
    <dbReference type="NCBI Taxonomy" id="105231"/>
    <lineage>
        <taxon>Eukaryota</taxon>
        <taxon>Viridiplantae</taxon>
        <taxon>Streptophyta</taxon>
        <taxon>Klebsormidiophyceae</taxon>
        <taxon>Klebsormidiales</taxon>
        <taxon>Klebsormidiaceae</taxon>
        <taxon>Klebsormidium</taxon>
    </lineage>
</organism>
<name>A0A1Y1I331_KLENI</name>
<dbReference type="AlphaFoldDB" id="A0A1Y1I331"/>
<dbReference type="Pfam" id="PF01529">
    <property type="entry name" value="DHHC"/>
    <property type="match status" value="1"/>
</dbReference>
<feature type="transmembrane region" description="Helical" evidence="8">
    <location>
        <begin position="178"/>
        <end position="202"/>
    </location>
</feature>
<evidence type="ECO:0000256" key="7">
    <source>
        <dbReference type="ARBA" id="ARBA00023315"/>
    </source>
</evidence>
<evidence type="ECO:0000256" key="5">
    <source>
        <dbReference type="ARBA" id="ARBA00022989"/>
    </source>
</evidence>
<dbReference type="PROSITE" id="PS50216">
    <property type="entry name" value="DHHC"/>
    <property type="match status" value="1"/>
</dbReference>
<dbReference type="GO" id="GO:0019706">
    <property type="term" value="F:protein-cysteine S-palmitoyltransferase activity"/>
    <property type="evidence" value="ECO:0007669"/>
    <property type="project" value="UniProtKB-EC"/>
</dbReference>
<evidence type="ECO:0000259" key="10">
    <source>
        <dbReference type="Pfam" id="PF01529"/>
    </source>
</evidence>
<keyword evidence="12" id="KW-1185">Reference proteome</keyword>
<proteinExistence type="inferred from homology"/>
<feature type="transmembrane region" description="Helical" evidence="8">
    <location>
        <begin position="37"/>
        <end position="59"/>
    </location>
</feature>
<feature type="transmembrane region" description="Helical" evidence="8">
    <location>
        <begin position="71"/>
        <end position="91"/>
    </location>
</feature>
<evidence type="ECO:0000256" key="1">
    <source>
        <dbReference type="ARBA" id="ARBA00004141"/>
    </source>
</evidence>
<comment type="domain">
    <text evidence="8">The DHHC domain is required for palmitoyltransferase activity.</text>
</comment>
<dbReference type="PANTHER" id="PTHR12246">
    <property type="entry name" value="PALMITOYLTRANSFERASE ZDHHC16"/>
    <property type="match status" value="1"/>
</dbReference>
<comment type="subcellular location">
    <subcellularLocation>
        <location evidence="1">Membrane</location>
        <topology evidence="1">Multi-pass membrane protein</topology>
    </subcellularLocation>
</comment>